<reference evidence="3" key="1">
    <citation type="submission" date="2016-10" db="EMBL/GenBank/DDBJ databases">
        <authorList>
            <person name="de Groot N.N."/>
        </authorList>
    </citation>
    <scope>NUCLEOTIDE SEQUENCE</scope>
</reference>
<dbReference type="SUPFAM" id="SSF53187">
    <property type="entry name" value="Zn-dependent exopeptidases"/>
    <property type="match status" value="1"/>
</dbReference>
<dbReference type="SMART" id="SM00646">
    <property type="entry name" value="Ami_3"/>
    <property type="match status" value="1"/>
</dbReference>
<dbReference type="PANTHER" id="PTHR30404:SF0">
    <property type="entry name" value="N-ACETYLMURAMOYL-L-ALANINE AMIDASE AMIC"/>
    <property type="match status" value="1"/>
</dbReference>
<dbReference type="Pfam" id="PF01520">
    <property type="entry name" value="Amidase_3"/>
    <property type="match status" value="1"/>
</dbReference>
<name>A0A1W1EKT8_9ZZZZ</name>
<feature type="domain" description="MurNAc-LAA" evidence="2">
    <location>
        <begin position="253"/>
        <end position="410"/>
    </location>
</feature>
<dbReference type="GO" id="GO:0009253">
    <property type="term" value="P:peptidoglycan catabolic process"/>
    <property type="evidence" value="ECO:0007669"/>
    <property type="project" value="InterPro"/>
</dbReference>
<dbReference type="PANTHER" id="PTHR30404">
    <property type="entry name" value="N-ACETYLMURAMOYL-L-ALANINE AMIDASE"/>
    <property type="match status" value="1"/>
</dbReference>
<dbReference type="FunFam" id="3.40.630.40:FF:000005">
    <property type="entry name" value="N-acetylmuramoyl-L-alanine amidase (AmiA)"/>
    <property type="match status" value="1"/>
</dbReference>
<dbReference type="AlphaFoldDB" id="A0A1W1EKT8"/>
<dbReference type="GO" id="GO:0030288">
    <property type="term" value="C:outer membrane-bounded periplasmic space"/>
    <property type="evidence" value="ECO:0007669"/>
    <property type="project" value="TreeGrafter"/>
</dbReference>
<dbReference type="Gene3D" id="3.40.630.40">
    <property type="entry name" value="Zn-dependent exopeptidases"/>
    <property type="match status" value="1"/>
</dbReference>
<dbReference type="InterPro" id="IPR002508">
    <property type="entry name" value="MurNAc-LAA_cat"/>
</dbReference>
<dbReference type="Pfam" id="PF11741">
    <property type="entry name" value="AMIN"/>
    <property type="match status" value="1"/>
</dbReference>
<proteinExistence type="predicted"/>
<evidence type="ECO:0000313" key="3">
    <source>
        <dbReference type="EMBL" id="SHO81464.1"/>
    </source>
</evidence>
<gene>
    <name evidence="3" type="ORF">MNB_SV-15-1041</name>
</gene>
<evidence type="ECO:0000259" key="2">
    <source>
        <dbReference type="SMART" id="SM00646"/>
    </source>
</evidence>
<dbReference type="InterPro" id="IPR050695">
    <property type="entry name" value="N-acetylmuramoyl_amidase_3"/>
</dbReference>
<dbReference type="GO" id="GO:0008745">
    <property type="term" value="F:N-acetylmuramoyl-L-alanine amidase activity"/>
    <property type="evidence" value="ECO:0007669"/>
    <property type="project" value="UniProtKB-EC"/>
</dbReference>
<dbReference type="EMBL" id="FRYL01000041">
    <property type="protein sequence ID" value="SHO81464.1"/>
    <property type="molecule type" value="Genomic_DNA"/>
</dbReference>
<organism evidence="3">
    <name type="scientific">hydrothermal vent metagenome</name>
    <dbReference type="NCBI Taxonomy" id="652676"/>
    <lineage>
        <taxon>unclassified sequences</taxon>
        <taxon>metagenomes</taxon>
        <taxon>ecological metagenomes</taxon>
    </lineage>
</organism>
<dbReference type="EC" id="3.5.1.28" evidence="3"/>
<protein>
    <submittedName>
        <fullName evidence="3">N-acetylmuramoyl-L-alanine amidase</fullName>
        <ecNumber evidence="3">3.5.1.28</ecNumber>
    </submittedName>
</protein>
<dbReference type="InterPro" id="IPR021731">
    <property type="entry name" value="AMIN_dom"/>
</dbReference>
<keyword evidence="1 3" id="KW-0378">Hydrolase</keyword>
<sequence>MAKRNRVIKLFLLLFATFFISLNASNHLKSIKIDKGELKLIFENKIRKSNISTFTLNTPYRRVFDFKNAQIYNKDLLKNLYAPYNTKFRLSQFKKNIVRLVIESDKVFRCSHYSPILSSNIYNISLPYPIGYNKNSNTQSKPKPKPKLKQEEVKIVKEEPINIKNNDISELPWYKKLLEGNSKKNINKTKKSYRIVIDAGHGGHDGGATSGGIKEKDIVLQIAQRVKRMLLRAGYTVYMTRDSDHFVKLSNRTKFSNRRKADIFVSIHANAVGKNSRANIAHGIETYFLSKARTARAKRVAAKENRALLSRKDYHSRNVILNDVINGPKIILSNKLAIDVHNSILEYTRTLYPNTKSGGVRPAPFWVLVGAQTPSILVEVGYITNPRERAKLRKASYQTMIAKGIVKGIRKYLKNRERELN</sequence>
<evidence type="ECO:0000256" key="1">
    <source>
        <dbReference type="ARBA" id="ARBA00022801"/>
    </source>
</evidence>
<dbReference type="Gene3D" id="2.60.40.3500">
    <property type="match status" value="1"/>
</dbReference>
<dbReference type="CDD" id="cd02696">
    <property type="entry name" value="MurNAc-LAA"/>
    <property type="match status" value="1"/>
</dbReference>
<accession>A0A1W1EKT8</accession>